<dbReference type="EMBL" id="JANFNG010000020">
    <property type="protein sequence ID" value="MCQ4083265.1"/>
    <property type="molecule type" value="Genomic_DNA"/>
</dbReference>
<evidence type="ECO:0000313" key="9">
    <source>
        <dbReference type="Proteomes" id="UP001057702"/>
    </source>
</evidence>
<feature type="transmembrane region" description="Helical" evidence="6">
    <location>
        <begin position="164"/>
        <end position="181"/>
    </location>
</feature>
<evidence type="ECO:0000313" key="8">
    <source>
        <dbReference type="EMBL" id="MCQ4083265.1"/>
    </source>
</evidence>
<dbReference type="Pfam" id="PF01292">
    <property type="entry name" value="Ni_hydr_CYTB"/>
    <property type="match status" value="1"/>
</dbReference>
<dbReference type="PANTHER" id="PTHR30074:SF6">
    <property type="entry name" value="FORMATE DEHYDROGENASE GAMMA SUBUNIT"/>
    <property type="match status" value="1"/>
</dbReference>
<accession>A0ABT1Q009</accession>
<comment type="subcellular location">
    <subcellularLocation>
        <location evidence="1">Cell membrane</location>
        <topology evidence="1">Multi-pass membrane protein</topology>
    </subcellularLocation>
</comment>
<feature type="domain" description="Cytochrome b561 bacterial/Ni-hydrogenase" evidence="7">
    <location>
        <begin position="22"/>
        <end position="186"/>
    </location>
</feature>
<dbReference type="Proteomes" id="UP001057702">
    <property type="component" value="Unassembled WGS sequence"/>
</dbReference>
<sequence>MPLPTDATHTTGEAGAPELLRRFTTAERWIHRTTALLMVIALITAAFLYLPALAELVGRRRLLVTVHEWAGITLPVPLLLGLLSRAFRADLGRLNRFGPHDRGWVRAALRGHHRPSGKFNAGQKLYAAVIAGAVLVMIGTGLIMWFPHLAPLIWRTGSTFVHDWLALLIGVLVAGHIWMAARDPEARRGLRTGHVSRTWARREHPLWEKEQRGE</sequence>
<dbReference type="Gene3D" id="1.20.950.20">
    <property type="entry name" value="Transmembrane di-heme cytochromes, Chain C"/>
    <property type="match status" value="1"/>
</dbReference>
<evidence type="ECO:0000256" key="3">
    <source>
        <dbReference type="ARBA" id="ARBA00022692"/>
    </source>
</evidence>
<feature type="transmembrane region" description="Helical" evidence="6">
    <location>
        <begin position="69"/>
        <end position="87"/>
    </location>
</feature>
<dbReference type="SUPFAM" id="SSF81342">
    <property type="entry name" value="Transmembrane di-heme cytochromes"/>
    <property type="match status" value="1"/>
</dbReference>
<evidence type="ECO:0000256" key="4">
    <source>
        <dbReference type="ARBA" id="ARBA00022989"/>
    </source>
</evidence>
<evidence type="ECO:0000256" key="6">
    <source>
        <dbReference type="SAM" id="Phobius"/>
    </source>
</evidence>
<keyword evidence="3 6" id="KW-0812">Transmembrane</keyword>
<evidence type="ECO:0000256" key="5">
    <source>
        <dbReference type="ARBA" id="ARBA00023136"/>
    </source>
</evidence>
<reference evidence="8" key="1">
    <citation type="submission" date="2022-06" db="EMBL/GenBank/DDBJ databases">
        <title>Draft genome sequence of Streptomyces sp. RB6PN25 isolated from peat swamp forest in Thailand.</title>
        <authorList>
            <person name="Duangmal K."/>
            <person name="Klaysubun C."/>
        </authorList>
    </citation>
    <scope>NUCLEOTIDE SEQUENCE</scope>
    <source>
        <strain evidence="8">RB6PN25</strain>
    </source>
</reference>
<protein>
    <submittedName>
        <fullName evidence="8">Cytochrome b/b6 domain-containing protein</fullName>
    </submittedName>
</protein>
<dbReference type="PANTHER" id="PTHR30074">
    <property type="entry name" value="FORMATE DEHYDROGENASE, NITRATE-INDUCIBLE, CYTOCHROME B556 FDN SUBUNIT"/>
    <property type="match status" value="1"/>
</dbReference>
<keyword evidence="4 6" id="KW-1133">Transmembrane helix</keyword>
<gene>
    <name evidence="8" type="ORF">NGB36_22330</name>
</gene>
<keyword evidence="5 6" id="KW-0472">Membrane</keyword>
<evidence type="ECO:0000256" key="2">
    <source>
        <dbReference type="ARBA" id="ARBA00022475"/>
    </source>
</evidence>
<comment type="caution">
    <text evidence="8">The sequence shown here is derived from an EMBL/GenBank/DDBJ whole genome shotgun (WGS) entry which is preliminary data.</text>
</comment>
<feature type="transmembrane region" description="Helical" evidence="6">
    <location>
        <begin position="125"/>
        <end position="144"/>
    </location>
</feature>
<name>A0ABT1Q009_9ACTN</name>
<proteinExistence type="predicted"/>
<organism evidence="8 9">
    <name type="scientific">Streptomyces humicola</name>
    <dbReference type="NCBI Taxonomy" id="2953240"/>
    <lineage>
        <taxon>Bacteria</taxon>
        <taxon>Bacillati</taxon>
        <taxon>Actinomycetota</taxon>
        <taxon>Actinomycetes</taxon>
        <taxon>Kitasatosporales</taxon>
        <taxon>Streptomycetaceae</taxon>
        <taxon>Streptomyces</taxon>
    </lineage>
</organism>
<dbReference type="InterPro" id="IPR051817">
    <property type="entry name" value="FDH_cytochrome_b556_subunit"/>
</dbReference>
<evidence type="ECO:0000256" key="1">
    <source>
        <dbReference type="ARBA" id="ARBA00004651"/>
    </source>
</evidence>
<dbReference type="RefSeq" id="WP_255922200.1">
    <property type="nucleotide sequence ID" value="NZ_JANFNG010000020.1"/>
</dbReference>
<keyword evidence="9" id="KW-1185">Reference proteome</keyword>
<dbReference type="InterPro" id="IPR016174">
    <property type="entry name" value="Di-haem_cyt_TM"/>
</dbReference>
<evidence type="ECO:0000259" key="7">
    <source>
        <dbReference type="Pfam" id="PF01292"/>
    </source>
</evidence>
<dbReference type="InterPro" id="IPR011577">
    <property type="entry name" value="Cyt_b561_bac/Ni-Hgenase"/>
</dbReference>
<keyword evidence="2" id="KW-1003">Cell membrane</keyword>
<feature type="transmembrane region" description="Helical" evidence="6">
    <location>
        <begin position="29"/>
        <end position="49"/>
    </location>
</feature>